<reference evidence="1" key="1">
    <citation type="submission" date="2023-10" db="EMBL/GenBank/DDBJ databases">
        <title>Genome assembly of Pristionchus species.</title>
        <authorList>
            <person name="Yoshida K."/>
            <person name="Sommer R.J."/>
        </authorList>
    </citation>
    <scope>NUCLEOTIDE SEQUENCE</scope>
    <source>
        <strain evidence="1">RS0144</strain>
    </source>
</reference>
<gene>
    <name evidence="1" type="ORF">PENTCL1PPCAC_3477</name>
</gene>
<name>A0AAV5SFB7_9BILA</name>
<organism evidence="1 2">
    <name type="scientific">Pristionchus entomophagus</name>
    <dbReference type="NCBI Taxonomy" id="358040"/>
    <lineage>
        <taxon>Eukaryota</taxon>
        <taxon>Metazoa</taxon>
        <taxon>Ecdysozoa</taxon>
        <taxon>Nematoda</taxon>
        <taxon>Chromadorea</taxon>
        <taxon>Rhabditida</taxon>
        <taxon>Rhabditina</taxon>
        <taxon>Diplogasteromorpha</taxon>
        <taxon>Diplogasteroidea</taxon>
        <taxon>Neodiplogasteridae</taxon>
        <taxon>Pristionchus</taxon>
    </lineage>
</organism>
<sequence>TVHPEEEGKPIRSLRFNITPGMRRLFGHLHLQELILDNVYLEPPLIQKFDELFDDGVTFDKLAIRAQGGLHENPRLHELIVKARKQVVVETGGTRLSNEELLSFERSVKIIIKSDVQRNKIGSLIFIELLCRGHSLNRFGTDFSSEKEIELAVQTVLASSIDQKIYVRALDYLLCDRYVHKVGAKLV</sequence>
<accession>A0AAV5SFB7</accession>
<evidence type="ECO:0000313" key="1">
    <source>
        <dbReference type="EMBL" id="GMS81302.1"/>
    </source>
</evidence>
<evidence type="ECO:0000313" key="2">
    <source>
        <dbReference type="Proteomes" id="UP001432027"/>
    </source>
</evidence>
<keyword evidence="2" id="KW-1185">Reference proteome</keyword>
<feature type="non-terminal residue" evidence="1">
    <location>
        <position position="1"/>
    </location>
</feature>
<dbReference type="AlphaFoldDB" id="A0AAV5SFB7"/>
<dbReference type="Proteomes" id="UP001432027">
    <property type="component" value="Unassembled WGS sequence"/>
</dbReference>
<dbReference type="EMBL" id="BTSX01000001">
    <property type="protein sequence ID" value="GMS81302.1"/>
    <property type="molecule type" value="Genomic_DNA"/>
</dbReference>
<proteinExistence type="predicted"/>
<protein>
    <submittedName>
        <fullName evidence="1">Uncharacterized protein</fullName>
    </submittedName>
</protein>
<comment type="caution">
    <text evidence="1">The sequence shown here is derived from an EMBL/GenBank/DDBJ whole genome shotgun (WGS) entry which is preliminary data.</text>
</comment>
<feature type="non-terminal residue" evidence="1">
    <location>
        <position position="187"/>
    </location>
</feature>